<evidence type="ECO:0000313" key="2">
    <source>
        <dbReference type="Proteomes" id="UP001152531"/>
    </source>
</evidence>
<organism evidence="1 2">
    <name type="scientific">[Candida] jaroonii</name>
    <dbReference type="NCBI Taxonomy" id="467808"/>
    <lineage>
        <taxon>Eukaryota</taxon>
        <taxon>Fungi</taxon>
        <taxon>Dikarya</taxon>
        <taxon>Ascomycota</taxon>
        <taxon>Saccharomycotina</taxon>
        <taxon>Pichiomycetes</taxon>
        <taxon>Debaryomycetaceae</taxon>
        <taxon>Yamadazyma</taxon>
    </lineage>
</organism>
<comment type="caution">
    <text evidence="1">The sequence shown here is derived from an EMBL/GenBank/DDBJ whole genome shotgun (WGS) entry which is preliminary data.</text>
</comment>
<gene>
    <name evidence="1" type="ORF">CLIB1444_05S04786</name>
</gene>
<accession>A0ACA9Y8C4</accession>
<reference evidence="1" key="1">
    <citation type="submission" date="2022-06" db="EMBL/GenBank/DDBJ databases">
        <authorList>
            <person name="Legras J.-L."/>
            <person name="Devillers H."/>
            <person name="Grondin C."/>
        </authorList>
    </citation>
    <scope>NUCLEOTIDE SEQUENCE</scope>
    <source>
        <strain evidence="1">CLIB 1444</strain>
    </source>
</reference>
<evidence type="ECO:0000313" key="1">
    <source>
        <dbReference type="EMBL" id="CAH6721155.1"/>
    </source>
</evidence>
<sequence length="62" mass="7022">MSGHHHAPGLNAWAIGAMSSVFIIYVAIKSPLKYKWLKEDRISPKADLAWRNASQTWLDSQK</sequence>
<protein>
    <submittedName>
        <fullName evidence="1">Uncharacterized protein</fullName>
    </submittedName>
</protein>
<name>A0ACA9Y8C4_9ASCO</name>
<proteinExistence type="predicted"/>
<dbReference type="EMBL" id="CALSDN010000005">
    <property type="protein sequence ID" value="CAH6721155.1"/>
    <property type="molecule type" value="Genomic_DNA"/>
</dbReference>
<dbReference type="Proteomes" id="UP001152531">
    <property type="component" value="Unassembled WGS sequence"/>
</dbReference>
<keyword evidence="2" id="KW-1185">Reference proteome</keyword>